<dbReference type="Pfam" id="PF12158">
    <property type="entry name" value="DUF3592"/>
    <property type="match status" value="1"/>
</dbReference>
<dbReference type="EMBL" id="MDYQ01000082">
    <property type="protein sequence ID" value="PRP83424.1"/>
    <property type="molecule type" value="Genomic_DNA"/>
</dbReference>
<evidence type="ECO:0000313" key="5">
    <source>
        <dbReference type="Proteomes" id="UP000241769"/>
    </source>
</evidence>
<dbReference type="InterPro" id="IPR046226">
    <property type="entry name" value="DUF6259"/>
</dbReference>
<dbReference type="InterPro" id="IPR021994">
    <property type="entry name" value="DUF3592"/>
</dbReference>
<keyword evidence="1" id="KW-0812">Transmembrane</keyword>
<keyword evidence="5" id="KW-1185">Reference proteome</keyword>
<evidence type="ECO:0000259" key="2">
    <source>
        <dbReference type="Pfam" id="PF12158"/>
    </source>
</evidence>
<dbReference type="OrthoDB" id="203049at2759"/>
<feature type="transmembrane region" description="Helical" evidence="1">
    <location>
        <begin position="220"/>
        <end position="239"/>
    </location>
</feature>
<sequence>MSLLLFGRANLCNTFRVSTLRKPLLSFRPSTGRCILNELIPPRPHFQPELSRGIITTIFTESPLKKKLPKFRRLPSRNPKRDKLGTWVLAVLLVVCMCTYGLWYGDLLRDLIHDFRMGRKSLSWPSTEGMIEKSSTSLRRLPTGSGTKKMWALDVEYSYKVNGEWFRGNKIRFAEDFTTEEDAKSQAKNLRVGTDVIVYYDPADPKTCVLERGSQKQAPLVAMSVSGVAVALFTISLLFRRPRLMNAKKNGSGDEDFSSIPGDGHSTIRSKHLSRWSACFFQRVKIKKSGESFSVSLLGCWYLLQEETNREEIDTTNACVFGDISPEKRYQFLAVPGISFFFWKTLSLRRSPEATDIVETHKDTPFTTQFSSQDGTSVRLSNDFVSYTFASAAQGFGLLSMMEPSSRIEHIRSSDVSPFLWNAEWRDADGLGYQTTNLSPAFKSSSKEQNEEGEVLTLRWDNLTMGNFWGAPQLAISIIATIELPTNSSIAYFSVRIDHRTEPVGDPCLWSLDYPIIQNIGRPSDVVIFPRGFGIRINTNSANRLQYPGETNYQAISQCDGKTRSCVYFAAQDPSGHYKTINYVEREMYVGHIPGDTCVKRGGGVKPDYSSPWRTALGVHSGDWWDASQIYRRWALSEADWTKKGRVVDRTDIPNWHKEATLWFNTGWDSGVLNSTEGDPLVAVPKLLKLREIIGADFSLHYYCWHHFPFDSNYPDYFPAKTGWTEGVQKLKEAGVKVLPYINGRLWDYNSPSFTKEEATPHLTKSAAPRFNPRTVQPSLENYGSGQNFAVACPHTTYWQNKISSVVDTLFQENSISGIYIDQIAAATSVACADAEHGHSTRGGDYFVKGAARELDLAQETASRVGGIIVSESNSEPFMSSLSGFLSLVAYDSCDSVPFFVSSYSDYSITFGRIFLEIDATVPSGFNTKMAEMFLLGSQLGWAGVGGFNPFYSFLLDERNAASLNFLRNLMEISSTHKKYFRDGRLMPKPSITSSKAVIIDTGCKRPAIDVAAWKSGEDESLSVFITNANVMDDDVIAVRVDLKRLEMEGERFSVTVKMGEKNETSILQGTELKMKMDMPRVSIAVITVTPLK</sequence>
<name>A0A2P6NHL0_9EUKA</name>
<protein>
    <submittedName>
        <fullName evidence="4">Uncharacterized protein</fullName>
    </submittedName>
</protein>
<comment type="caution">
    <text evidence="4">The sequence shown here is derived from an EMBL/GenBank/DDBJ whole genome shotgun (WGS) entry which is preliminary data.</text>
</comment>
<feature type="domain" description="DUF6259" evidence="3">
    <location>
        <begin position="609"/>
        <end position="914"/>
    </location>
</feature>
<keyword evidence="1" id="KW-0472">Membrane</keyword>
<accession>A0A2P6NHL0</accession>
<feature type="transmembrane region" description="Helical" evidence="1">
    <location>
        <begin position="84"/>
        <end position="103"/>
    </location>
</feature>
<feature type="domain" description="DUF3592" evidence="2">
    <location>
        <begin position="127"/>
        <end position="214"/>
    </location>
</feature>
<dbReference type="InParanoid" id="A0A2P6NHL0"/>
<organism evidence="4 5">
    <name type="scientific">Planoprotostelium fungivorum</name>
    <dbReference type="NCBI Taxonomy" id="1890364"/>
    <lineage>
        <taxon>Eukaryota</taxon>
        <taxon>Amoebozoa</taxon>
        <taxon>Evosea</taxon>
        <taxon>Variosea</taxon>
        <taxon>Cavosteliida</taxon>
        <taxon>Cavosteliaceae</taxon>
        <taxon>Planoprotostelium</taxon>
    </lineage>
</organism>
<dbReference type="Proteomes" id="UP000241769">
    <property type="component" value="Unassembled WGS sequence"/>
</dbReference>
<evidence type="ECO:0000256" key="1">
    <source>
        <dbReference type="SAM" id="Phobius"/>
    </source>
</evidence>
<dbReference type="AlphaFoldDB" id="A0A2P6NHL0"/>
<proteinExistence type="predicted"/>
<gene>
    <name evidence="4" type="ORF">PROFUN_09197</name>
</gene>
<dbReference type="Pfam" id="PF19773">
    <property type="entry name" value="DUF6259"/>
    <property type="match status" value="1"/>
</dbReference>
<evidence type="ECO:0000313" key="4">
    <source>
        <dbReference type="EMBL" id="PRP83424.1"/>
    </source>
</evidence>
<keyword evidence="1" id="KW-1133">Transmembrane helix</keyword>
<reference evidence="4 5" key="1">
    <citation type="journal article" date="2018" name="Genome Biol. Evol.">
        <title>Multiple Roots of Fruiting Body Formation in Amoebozoa.</title>
        <authorList>
            <person name="Hillmann F."/>
            <person name="Forbes G."/>
            <person name="Novohradska S."/>
            <person name="Ferling I."/>
            <person name="Riege K."/>
            <person name="Groth M."/>
            <person name="Westermann M."/>
            <person name="Marz M."/>
            <person name="Spaller T."/>
            <person name="Winckler T."/>
            <person name="Schaap P."/>
            <person name="Glockner G."/>
        </authorList>
    </citation>
    <scope>NUCLEOTIDE SEQUENCE [LARGE SCALE GENOMIC DNA]</scope>
    <source>
        <strain evidence="4 5">Jena</strain>
    </source>
</reference>
<evidence type="ECO:0000259" key="3">
    <source>
        <dbReference type="Pfam" id="PF19773"/>
    </source>
</evidence>